<dbReference type="InterPro" id="IPR008737">
    <property type="entry name" value="DUF1758"/>
</dbReference>
<keyword evidence="4" id="KW-1185">Reference proteome</keyword>
<protein>
    <recommendedName>
        <fullName evidence="2">DUF1758 domain-containing protein</fullName>
    </recommendedName>
</protein>
<evidence type="ECO:0000313" key="3">
    <source>
        <dbReference type="EMBL" id="VBB35022.1"/>
    </source>
</evidence>
<keyword evidence="1" id="KW-0175">Coiled coil</keyword>
<feature type="coiled-coil region" evidence="1">
    <location>
        <begin position="6"/>
        <end position="68"/>
    </location>
</feature>
<name>A0A498SN30_ACAVI</name>
<dbReference type="STRING" id="6277.A0A498SN30"/>
<organism evidence="3 4">
    <name type="scientific">Acanthocheilonema viteae</name>
    <name type="common">Filarial nematode worm</name>
    <name type="synonym">Dipetalonema viteae</name>
    <dbReference type="NCBI Taxonomy" id="6277"/>
    <lineage>
        <taxon>Eukaryota</taxon>
        <taxon>Metazoa</taxon>
        <taxon>Ecdysozoa</taxon>
        <taxon>Nematoda</taxon>
        <taxon>Chromadorea</taxon>
        <taxon>Rhabditida</taxon>
        <taxon>Spirurina</taxon>
        <taxon>Spiruromorpha</taxon>
        <taxon>Filarioidea</taxon>
        <taxon>Onchocercidae</taxon>
        <taxon>Acanthocheilonema</taxon>
    </lineage>
</organism>
<reference evidence="3 4" key="1">
    <citation type="submission" date="2018-08" db="EMBL/GenBank/DDBJ databases">
        <authorList>
            <person name="Laetsch R D."/>
            <person name="Stevens L."/>
            <person name="Kumar S."/>
            <person name="Blaxter L. M."/>
        </authorList>
    </citation>
    <scope>NUCLEOTIDE SEQUENCE [LARGE SCALE GENOMIC DNA]</scope>
</reference>
<dbReference type="OrthoDB" id="5864015at2759"/>
<evidence type="ECO:0000313" key="4">
    <source>
        <dbReference type="Proteomes" id="UP000276991"/>
    </source>
</evidence>
<sequence length="278" mass="31818">MLESVNQQWLDRVEDLSAANKKREKERYFAIIIQKGIFDLITTSKRNVSTLELHIKDVETALNEMLREERRNEITPRTSSTAAPLLTKLNYLILSPKEGALLAVKGFDIVPKNYSVLYEKNDKEWKTTIDAMERIPRQLEALGGNLEHPSIESIMETVVKPTKPAELKQNPERRKARRPCIFCNKDHWNNKWKPTGQTNFTLIKEINVVNPNHPELQQRALVLFGIGSQLTLMSKRLAKRLNLQGTDEKELKFASFGSKIPQTCLTTKIEIGVKISKG</sequence>
<dbReference type="EMBL" id="UPTC01004638">
    <property type="protein sequence ID" value="VBB35022.1"/>
    <property type="molecule type" value="Genomic_DNA"/>
</dbReference>
<evidence type="ECO:0000256" key="1">
    <source>
        <dbReference type="SAM" id="Coils"/>
    </source>
</evidence>
<gene>
    <name evidence="3" type="ORF">NAV_LOCUS9813</name>
</gene>
<dbReference type="Proteomes" id="UP000276991">
    <property type="component" value="Unassembled WGS sequence"/>
</dbReference>
<accession>A0A498SN30</accession>
<evidence type="ECO:0000259" key="2">
    <source>
        <dbReference type="Pfam" id="PF05585"/>
    </source>
</evidence>
<dbReference type="Pfam" id="PF05585">
    <property type="entry name" value="DUF1758"/>
    <property type="match status" value="1"/>
</dbReference>
<dbReference type="AlphaFoldDB" id="A0A498SN30"/>
<proteinExistence type="predicted"/>
<feature type="domain" description="DUF1758" evidence="2">
    <location>
        <begin position="208"/>
        <end position="277"/>
    </location>
</feature>